<dbReference type="Gene3D" id="3.30.1490.120">
    <property type="entry name" value="RNA polymerase Rpb7-like, N-terminal domain"/>
    <property type="match status" value="1"/>
</dbReference>
<dbReference type="VEuPathDB" id="MicrosporidiaDB:VICG_00126"/>
<feature type="domain" description="RNA polymerase III subunit Rpc25" evidence="5">
    <location>
        <begin position="96"/>
        <end position="170"/>
    </location>
</feature>
<dbReference type="FunCoup" id="L2GPP6">
    <property type="interactions" value="147"/>
</dbReference>
<sequence>MLSFLRLPHDLLKIFGPMFVRSELQDIVEIKASSVDRHAAVLDKLKSKYTNKLIEALGVSLFVDKIIAITEYEIQSEMLVANVIFEVVFYRFYQDEIVFGRIVKQEEEKIVIEDEMSNIYEVHAVDLFENCEFEGGEAESKWIWNYKGNQLPFITGERVRLRIKGLRFEDGIVEASMNDQGLGHVMWWD</sequence>
<dbReference type="Proteomes" id="UP000011082">
    <property type="component" value="Unassembled WGS sequence"/>
</dbReference>
<keyword evidence="3" id="KW-0240">DNA-directed RNA polymerase</keyword>
<evidence type="ECO:0000256" key="1">
    <source>
        <dbReference type="ARBA" id="ARBA00004123"/>
    </source>
</evidence>
<name>L2GPP6_VITCO</name>
<dbReference type="InterPro" id="IPR045113">
    <property type="entry name" value="Rpb7-like"/>
</dbReference>
<evidence type="ECO:0000313" key="7">
    <source>
        <dbReference type="Proteomes" id="UP000011082"/>
    </source>
</evidence>
<evidence type="ECO:0000256" key="4">
    <source>
        <dbReference type="ARBA" id="ARBA00023163"/>
    </source>
</evidence>
<dbReference type="GO" id="GO:0006384">
    <property type="term" value="P:transcription initiation at RNA polymerase III promoter"/>
    <property type="evidence" value="ECO:0007669"/>
    <property type="project" value="TreeGrafter"/>
</dbReference>
<comment type="similarity">
    <text evidence="2">Belongs to the eukaryotic RPB7/RPC8 RNA polymerase subunit family.</text>
</comment>
<protein>
    <recommendedName>
        <fullName evidence="5">RNA polymerase III subunit Rpc25 domain-containing protein</fullName>
    </recommendedName>
</protein>
<dbReference type="RefSeq" id="XP_007603579.1">
    <property type="nucleotide sequence ID" value="XM_007603517.1"/>
</dbReference>
<dbReference type="EMBL" id="JH370130">
    <property type="protein sequence ID" value="ELA42811.1"/>
    <property type="molecule type" value="Genomic_DNA"/>
</dbReference>
<comment type="subcellular location">
    <subcellularLocation>
        <location evidence="1">Nucleus</location>
    </subcellularLocation>
</comment>
<dbReference type="SUPFAM" id="SSF88798">
    <property type="entry name" value="N-terminal, heterodimerisation domain of RBP7 (RpoE)"/>
    <property type="match status" value="1"/>
</dbReference>
<dbReference type="HOGENOM" id="CLU_073901_2_0_1"/>
<dbReference type="GeneID" id="19880844"/>
<proteinExistence type="inferred from homology"/>
<organism evidence="6 7">
    <name type="scientific">Vittaforma corneae (strain ATCC 50505)</name>
    <name type="common">Microsporidian parasite</name>
    <name type="synonym">Nosema corneum</name>
    <dbReference type="NCBI Taxonomy" id="993615"/>
    <lineage>
        <taxon>Eukaryota</taxon>
        <taxon>Fungi</taxon>
        <taxon>Fungi incertae sedis</taxon>
        <taxon>Microsporidia</taxon>
        <taxon>Nosematidae</taxon>
        <taxon>Vittaforma</taxon>
    </lineage>
</organism>
<evidence type="ECO:0000256" key="3">
    <source>
        <dbReference type="ARBA" id="ARBA00022478"/>
    </source>
</evidence>
<dbReference type="PANTHER" id="PTHR12709:SF1">
    <property type="entry name" value="DNA-DIRECTED RNA POLYMERASE III SUBUNIT RPC8"/>
    <property type="match status" value="1"/>
</dbReference>
<dbReference type="InParanoid" id="L2GPP6"/>
<dbReference type="Pfam" id="PF08292">
    <property type="entry name" value="RNA_pol_Rbc25"/>
    <property type="match status" value="1"/>
</dbReference>
<evidence type="ECO:0000259" key="5">
    <source>
        <dbReference type="Pfam" id="PF08292"/>
    </source>
</evidence>
<dbReference type="InterPro" id="IPR012340">
    <property type="entry name" value="NA-bd_OB-fold"/>
</dbReference>
<evidence type="ECO:0000313" key="6">
    <source>
        <dbReference type="EMBL" id="ELA42811.1"/>
    </source>
</evidence>
<reference evidence="7" key="1">
    <citation type="submission" date="2011-05" db="EMBL/GenBank/DDBJ databases">
        <title>The genome sequence of Vittaforma corneae strain ATCC 50505.</title>
        <authorList>
            <consortium name="The Broad Institute Genome Sequencing Platform"/>
            <person name="Cuomo C."/>
            <person name="Didier E."/>
            <person name="Bowers L."/>
            <person name="Young S.K."/>
            <person name="Zeng Q."/>
            <person name="Gargeya S."/>
            <person name="Fitzgerald M."/>
            <person name="Haas B."/>
            <person name="Abouelleil A."/>
            <person name="Alvarado L."/>
            <person name="Arachchi H.M."/>
            <person name="Berlin A."/>
            <person name="Chapman S.B."/>
            <person name="Gearin G."/>
            <person name="Goldberg J."/>
            <person name="Griggs A."/>
            <person name="Gujja S."/>
            <person name="Hansen M."/>
            <person name="Heiman D."/>
            <person name="Howarth C."/>
            <person name="Larimer J."/>
            <person name="Lui A."/>
            <person name="MacDonald P.J.P."/>
            <person name="McCowen C."/>
            <person name="Montmayeur A."/>
            <person name="Murphy C."/>
            <person name="Neiman D."/>
            <person name="Pearson M."/>
            <person name="Priest M."/>
            <person name="Roberts A."/>
            <person name="Saif S."/>
            <person name="Shea T."/>
            <person name="Sisk P."/>
            <person name="Stolte C."/>
            <person name="Sykes S."/>
            <person name="Wortman J."/>
            <person name="Nusbaum C."/>
            <person name="Birren B."/>
        </authorList>
    </citation>
    <scope>NUCLEOTIDE SEQUENCE [LARGE SCALE GENOMIC DNA]</scope>
    <source>
        <strain evidence="7">ATCC 50505</strain>
    </source>
</reference>
<evidence type="ECO:0000256" key="2">
    <source>
        <dbReference type="ARBA" id="ARBA00009307"/>
    </source>
</evidence>
<dbReference type="GO" id="GO:0005666">
    <property type="term" value="C:RNA polymerase III complex"/>
    <property type="evidence" value="ECO:0007669"/>
    <property type="project" value="TreeGrafter"/>
</dbReference>
<keyword evidence="4" id="KW-0804">Transcription</keyword>
<dbReference type="OMA" id="IVNTIHV"/>
<gene>
    <name evidence="6" type="ORF">VICG_00126</name>
</gene>
<accession>L2GPP6</accession>
<dbReference type="STRING" id="993615.L2GPP6"/>
<dbReference type="InterPro" id="IPR036898">
    <property type="entry name" value="RNA_pol_Rpb7-like_N_sf"/>
</dbReference>
<dbReference type="Gene3D" id="2.40.50.140">
    <property type="entry name" value="Nucleic acid-binding proteins"/>
    <property type="match status" value="1"/>
</dbReference>
<dbReference type="PANTHER" id="PTHR12709">
    <property type="entry name" value="DNA-DIRECTED RNA POLYMERASE II, III"/>
    <property type="match status" value="1"/>
</dbReference>
<dbReference type="OrthoDB" id="10256606at2759"/>
<keyword evidence="7" id="KW-1185">Reference proteome</keyword>
<dbReference type="InterPro" id="IPR013238">
    <property type="entry name" value="RNA_pol_III_Rbc25"/>
</dbReference>
<dbReference type="AlphaFoldDB" id="L2GPP6"/>